<comment type="caution">
    <text evidence="2">The sequence shown here is derived from an EMBL/GenBank/DDBJ whole genome shotgun (WGS) entry which is preliminary data.</text>
</comment>
<proteinExistence type="predicted"/>
<dbReference type="InterPro" id="IPR051678">
    <property type="entry name" value="AGP_Transferase"/>
</dbReference>
<dbReference type="SUPFAM" id="SSF56112">
    <property type="entry name" value="Protein kinase-like (PK-like)"/>
    <property type="match status" value="1"/>
</dbReference>
<dbReference type="Pfam" id="PF01636">
    <property type="entry name" value="APH"/>
    <property type="match status" value="1"/>
</dbReference>
<feature type="domain" description="Aminoglycoside phosphotransferase" evidence="1">
    <location>
        <begin position="5"/>
        <end position="234"/>
    </location>
</feature>
<gene>
    <name evidence="2" type="ORF">ACFYXQ_33335</name>
</gene>
<dbReference type="RefSeq" id="WP_387406120.1">
    <property type="nucleotide sequence ID" value="NZ_JBIAQY010000014.1"/>
</dbReference>
<accession>A0ABW6SAR1</accession>
<dbReference type="Proteomes" id="UP001601992">
    <property type="component" value="Unassembled WGS sequence"/>
</dbReference>
<dbReference type="InterPro" id="IPR011009">
    <property type="entry name" value="Kinase-like_dom_sf"/>
</dbReference>
<dbReference type="CDD" id="cd05154">
    <property type="entry name" value="ACAD10_11_N-like"/>
    <property type="match status" value="1"/>
</dbReference>
<dbReference type="EMBL" id="JBIAQY010000014">
    <property type="protein sequence ID" value="MFF3572663.1"/>
    <property type="molecule type" value="Genomic_DNA"/>
</dbReference>
<organism evidence="2 3">
    <name type="scientific">Nocardia jiangxiensis</name>
    <dbReference type="NCBI Taxonomy" id="282685"/>
    <lineage>
        <taxon>Bacteria</taxon>
        <taxon>Bacillati</taxon>
        <taxon>Actinomycetota</taxon>
        <taxon>Actinomycetes</taxon>
        <taxon>Mycobacteriales</taxon>
        <taxon>Nocardiaceae</taxon>
        <taxon>Nocardia</taxon>
    </lineage>
</organism>
<evidence type="ECO:0000259" key="1">
    <source>
        <dbReference type="Pfam" id="PF01636"/>
    </source>
</evidence>
<keyword evidence="3" id="KW-1185">Reference proteome</keyword>
<dbReference type="PANTHER" id="PTHR21310">
    <property type="entry name" value="AMINOGLYCOSIDE PHOSPHOTRANSFERASE-RELATED-RELATED"/>
    <property type="match status" value="1"/>
</dbReference>
<dbReference type="InterPro" id="IPR002575">
    <property type="entry name" value="Aminoglycoside_PTrfase"/>
</dbReference>
<evidence type="ECO:0000313" key="3">
    <source>
        <dbReference type="Proteomes" id="UP001601992"/>
    </source>
</evidence>
<dbReference type="InterPro" id="IPR041726">
    <property type="entry name" value="ACAD10_11_N"/>
</dbReference>
<evidence type="ECO:0000313" key="2">
    <source>
        <dbReference type="EMBL" id="MFF3572663.1"/>
    </source>
</evidence>
<protein>
    <submittedName>
        <fullName evidence="2">Phosphotransferase family protein</fullName>
    </submittedName>
</protein>
<name>A0ABW6SAR1_9NOCA</name>
<reference evidence="2 3" key="1">
    <citation type="submission" date="2024-10" db="EMBL/GenBank/DDBJ databases">
        <title>The Natural Products Discovery Center: Release of the First 8490 Sequenced Strains for Exploring Actinobacteria Biosynthetic Diversity.</title>
        <authorList>
            <person name="Kalkreuter E."/>
            <person name="Kautsar S.A."/>
            <person name="Yang D."/>
            <person name="Bader C.D."/>
            <person name="Teijaro C.N."/>
            <person name="Fluegel L."/>
            <person name="Davis C.M."/>
            <person name="Simpson J.R."/>
            <person name="Lauterbach L."/>
            <person name="Steele A.D."/>
            <person name="Gui C."/>
            <person name="Meng S."/>
            <person name="Li G."/>
            <person name="Viehrig K."/>
            <person name="Ye F."/>
            <person name="Su P."/>
            <person name="Kiefer A.F."/>
            <person name="Nichols A."/>
            <person name="Cepeda A.J."/>
            <person name="Yan W."/>
            <person name="Fan B."/>
            <person name="Jiang Y."/>
            <person name="Adhikari A."/>
            <person name="Zheng C.-J."/>
            <person name="Schuster L."/>
            <person name="Cowan T.M."/>
            <person name="Smanski M.J."/>
            <person name="Chevrette M.G."/>
            <person name="De Carvalho L.P.S."/>
            <person name="Shen B."/>
        </authorList>
    </citation>
    <scope>NUCLEOTIDE SEQUENCE [LARGE SCALE GENOMIC DNA]</scope>
    <source>
        <strain evidence="2 3">NPDC002593</strain>
    </source>
</reference>
<dbReference type="PANTHER" id="PTHR21310:SF40">
    <property type="entry name" value="AMINOGLYCOSIDE PHOSPHOTRANSFERASE DOMAIN-CONTAINING PROTEIN-RELATED"/>
    <property type="match status" value="1"/>
</dbReference>
<sequence length="296" mass="33498">MDPSESLNATSRRQEAEILEAVRDTLPVPRVLWLDEAATWFPEPTLVYSFAPGTTKPTATDTGAVSGLGTMFGPDLRRSLGTQFVDHLAALHTTDISGLRLDSFDRPSPGTTEAAEWKLNQYERVWEEDRGEDHLLIEVTANWLRRNLPTTDRIGIVHGDFRSGNFLFDEKTHEITAWLDWEYCHLGDRHRDLAWATDSTFGHVDPRSGEYLVCGLFTEAEFLDRYQEASGLSVDPQRLTYYKIANTYQLIIATLATAYRVARLGKTHQDVLLSWVKGMVPILSGQLVTLLEEKDR</sequence>
<dbReference type="Gene3D" id="3.90.1200.10">
    <property type="match status" value="1"/>
</dbReference>